<dbReference type="EMBL" id="BMUB01000025">
    <property type="protein sequence ID" value="GGV01385.1"/>
    <property type="molecule type" value="Genomic_DNA"/>
</dbReference>
<accession>A0A8H9LXI1</accession>
<dbReference type="RefSeq" id="WP_232543280.1">
    <property type="nucleotide sequence ID" value="NZ_BMUB01000025.1"/>
</dbReference>
<evidence type="ECO:0000313" key="2">
    <source>
        <dbReference type="EMBL" id="GGV01385.1"/>
    </source>
</evidence>
<reference evidence="2" key="1">
    <citation type="journal article" date="2014" name="Int. J. Syst. Evol. Microbiol.">
        <title>Complete genome sequence of Corynebacterium casei LMG S-19264T (=DSM 44701T), isolated from a smear-ripened cheese.</title>
        <authorList>
            <consortium name="US DOE Joint Genome Institute (JGI-PGF)"/>
            <person name="Walter F."/>
            <person name="Albersmeier A."/>
            <person name="Kalinowski J."/>
            <person name="Ruckert C."/>
        </authorList>
    </citation>
    <scope>NUCLEOTIDE SEQUENCE</scope>
    <source>
        <strain evidence="2">JCM 4434</strain>
    </source>
</reference>
<dbReference type="CDD" id="cd04859">
    <property type="entry name" value="Prim_Pol"/>
    <property type="match status" value="1"/>
</dbReference>
<dbReference type="Proteomes" id="UP000610124">
    <property type="component" value="Unassembled WGS sequence"/>
</dbReference>
<evidence type="ECO:0000313" key="3">
    <source>
        <dbReference type="Proteomes" id="UP000610124"/>
    </source>
</evidence>
<name>A0A8H9LXI1_KITAU</name>
<feature type="domain" description="DNA primase/polymerase bifunctional N-terminal" evidence="1">
    <location>
        <begin position="22"/>
        <end position="235"/>
    </location>
</feature>
<sequence>MTAPKAVGSDRTERQPDALAVARWCAAQGWPVHPLAPGRKTPPANCQPCQESPHSPAECLCPRVGRWCHGFHAATTDQEVISAWWRVNPGFGTGVACGPSGLVVIDVDSHPADVPARDRILPGIPIHDRVDLEGLENGYHTLALLAALRKAPDPSADAGTLRVRTPSGGLHIWYRDDAHHRFTCSTGSSTGRALAWQVDVRAHGGYIVAPSTVTTSGTYRPLPGATVPAPLPRWLAEELIRTGHLKDRPQQPGSPLPAVPDRARQAVVAAGGGRRGAEKVLDTVLQDVTDCATIPEGAGFTGKLNRAAYTVGGLVSAGHLTHAAAERLLTDAARTARPAQDRQSSAVIRSGLEAGARQPLHIGKARG</sequence>
<organism evidence="2 3">
    <name type="scientific">Kitasatospora aureofaciens</name>
    <name type="common">Streptomyces aureofaciens</name>
    <dbReference type="NCBI Taxonomy" id="1894"/>
    <lineage>
        <taxon>Bacteria</taxon>
        <taxon>Bacillati</taxon>
        <taxon>Actinomycetota</taxon>
        <taxon>Actinomycetes</taxon>
        <taxon>Kitasatosporales</taxon>
        <taxon>Streptomycetaceae</taxon>
        <taxon>Kitasatospora</taxon>
    </lineage>
</organism>
<comment type="caution">
    <text evidence="2">The sequence shown here is derived from an EMBL/GenBank/DDBJ whole genome shotgun (WGS) entry which is preliminary data.</text>
</comment>
<dbReference type="SMART" id="SM00943">
    <property type="entry name" value="Prim-Pol"/>
    <property type="match status" value="1"/>
</dbReference>
<gene>
    <name evidence="2" type="ORF">GCM10010502_64960</name>
</gene>
<proteinExistence type="predicted"/>
<dbReference type="Pfam" id="PF09250">
    <property type="entry name" value="Prim-Pol"/>
    <property type="match status" value="1"/>
</dbReference>
<evidence type="ECO:0000259" key="1">
    <source>
        <dbReference type="SMART" id="SM00943"/>
    </source>
</evidence>
<protein>
    <recommendedName>
        <fullName evidence="1">DNA primase/polymerase bifunctional N-terminal domain-containing protein</fullName>
    </recommendedName>
</protein>
<reference evidence="2" key="2">
    <citation type="submission" date="2020-09" db="EMBL/GenBank/DDBJ databases">
        <authorList>
            <person name="Sun Q."/>
            <person name="Ohkuma M."/>
        </authorList>
    </citation>
    <scope>NUCLEOTIDE SEQUENCE</scope>
    <source>
        <strain evidence="2">JCM 4434</strain>
    </source>
</reference>
<dbReference type="InterPro" id="IPR015330">
    <property type="entry name" value="DNA_primase/pol_bifunc_N"/>
</dbReference>
<dbReference type="GeneID" id="97489410"/>
<dbReference type="AlphaFoldDB" id="A0A8H9LXI1"/>
<dbReference type="SUPFAM" id="SSF56747">
    <property type="entry name" value="Prim-pol domain"/>
    <property type="match status" value="1"/>
</dbReference>